<evidence type="ECO:0000313" key="4">
    <source>
        <dbReference type="Proteomes" id="UP000196386"/>
    </source>
</evidence>
<dbReference type="RefSeq" id="WP_055246105.1">
    <property type="nucleotide sequence ID" value="NZ_CABIWA010000027.1"/>
</dbReference>
<dbReference type="EMBL" id="NFKP01000036">
    <property type="protein sequence ID" value="OUP67135.1"/>
    <property type="molecule type" value="Genomic_DNA"/>
</dbReference>
<name>A0A174UET0_9FIRM</name>
<reference evidence="1 3" key="1">
    <citation type="submission" date="2015-09" db="EMBL/GenBank/DDBJ databases">
        <authorList>
            <consortium name="Pathogen Informatics"/>
        </authorList>
    </citation>
    <scope>NUCLEOTIDE SEQUENCE [LARGE SCALE GENOMIC DNA]</scope>
    <source>
        <strain evidence="1 3">2789STDY5834939</strain>
    </source>
</reference>
<evidence type="ECO:0000313" key="1">
    <source>
        <dbReference type="EMBL" id="CUQ20812.1"/>
    </source>
</evidence>
<dbReference type="Proteomes" id="UP000095765">
    <property type="component" value="Unassembled WGS sequence"/>
</dbReference>
<protein>
    <recommendedName>
        <fullName evidence="5">Major capsid protein</fullName>
    </recommendedName>
</protein>
<proteinExistence type="predicted"/>
<dbReference type="EMBL" id="CZBE01000036">
    <property type="protein sequence ID" value="CUQ20812.1"/>
    <property type="molecule type" value="Genomic_DNA"/>
</dbReference>
<accession>A0A174UET0</accession>
<dbReference type="OrthoDB" id="2065410at2"/>
<reference evidence="2" key="3">
    <citation type="journal article" date="2018" name="BMC Genomics">
        <title>Whole genome sequencing and function prediction of 133 gut anaerobes isolated from chicken caecum in pure cultures.</title>
        <authorList>
            <person name="Medvecky M."/>
            <person name="Cejkova D."/>
            <person name="Polansky O."/>
            <person name="Karasova D."/>
            <person name="Kubasova T."/>
            <person name="Cizek A."/>
            <person name="Rychlik I."/>
        </authorList>
    </citation>
    <scope>NUCLEOTIDE SEQUENCE</scope>
    <source>
        <strain evidence="2">An175</strain>
    </source>
</reference>
<sequence>MPNTVYDNFYLSNEIEDQYASHLDLQSFCTVDNNLEGTPGMLRKVHVYKATDGTEKLAKGAGNTKSIEVSFDEKEYRILLAQNRFQYYDEEAMTDPMVVTAGTRHAGIDMFNTVNADIFAEFNKATLSVTAASLDFAAFVDAAAKLNLENPEGVQIFGFVCAADMAKIRKALKDDLKYIEAFSKSGYVGTVAGINLYTKKNAVENTVIIGTKEAVTLFNKKGTEVEQERDGNTRQNTVYSRKYYLAALTDETKAVKITVGG</sequence>
<gene>
    <name evidence="2" type="ORF">B5F11_18660</name>
    <name evidence="1" type="ORF">ERS852551_03543</name>
</gene>
<dbReference type="Proteomes" id="UP000196386">
    <property type="component" value="Unassembled WGS sequence"/>
</dbReference>
<evidence type="ECO:0008006" key="5">
    <source>
        <dbReference type="Google" id="ProtNLM"/>
    </source>
</evidence>
<dbReference type="AlphaFoldDB" id="A0A174UET0"/>
<evidence type="ECO:0000313" key="3">
    <source>
        <dbReference type="Proteomes" id="UP000095765"/>
    </source>
</evidence>
<reference evidence="4" key="2">
    <citation type="submission" date="2017-04" db="EMBL/GenBank/DDBJ databases">
        <title>Function of individual gut microbiota members based on whole genome sequencing of pure cultures obtained from chicken caecum.</title>
        <authorList>
            <person name="Medvecky M."/>
            <person name="Cejkova D."/>
            <person name="Polansky O."/>
            <person name="Karasova D."/>
            <person name="Kubasova T."/>
            <person name="Cizek A."/>
            <person name="Rychlik I."/>
        </authorList>
    </citation>
    <scope>NUCLEOTIDE SEQUENCE [LARGE SCALE GENOMIC DNA]</scope>
    <source>
        <strain evidence="4">An175</strain>
    </source>
</reference>
<dbReference type="SUPFAM" id="SSF56563">
    <property type="entry name" value="Major capsid protein gp5"/>
    <property type="match status" value="1"/>
</dbReference>
<evidence type="ECO:0000313" key="2">
    <source>
        <dbReference type="EMBL" id="OUP67135.1"/>
    </source>
</evidence>
<organism evidence="1 3">
    <name type="scientific">Anaerotruncus colihominis</name>
    <dbReference type="NCBI Taxonomy" id="169435"/>
    <lineage>
        <taxon>Bacteria</taxon>
        <taxon>Bacillati</taxon>
        <taxon>Bacillota</taxon>
        <taxon>Clostridia</taxon>
        <taxon>Eubacteriales</taxon>
        <taxon>Oscillospiraceae</taxon>
        <taxon>Anaerotruncus</taxon>
    </lineage>
</organism>